<organism evidence="1 2">
    <name type="scientific">Candidatus Liberibacter americanus str. Sao Paulo</name>
    <dbReference type="NCBI Taxonomy" id="1261131"/>
    <lineage>
        <taxon>Bacteria</taxon>
        <taxon>Pseudomonadati</taxon>
        <taxon>Pseudomonadota</taxon>
        <taxon>Alphaproteobacteria</taxon>
        <taxon>Hyphomicrobiales</taxon>
        <taxon>Rhizobiaceae</taxon>
        <taxon>Liberibacter</taxon>
    </lineage>
</organism>
<protein>
    <submittedName>
        <fullName evidence="1">Uncharacterized protein</fullName>
    </submittedName>
</protein>
<proteinExistence type="predicted"/>
<dbReference type="HOGENOM" id="CLU_1862744_0_0_5"/>
<gene>
    <name evidence="1" type="ORF">lam_398</name>
</gene>
<name>U6B4E5_9HYPH</name>
<sequence>MRFCNSKRLYNLIYMQKCLRRIAEINLADTVYKRNEINILRKELMDSILSISLQNPHLACYYSKFYQFLSQNEKKMEDLQVVQENKLLFEETKFNRLTEIKDDIVILEERELDDENNQDNINQRILLNSVSHKFISS</sequence>
<dbReference type="PATRIC" id="fig|1261131.3.peg.384"/>
<evidence type="ECO:0000313" key="1">
    <source>
        <dbReference type="EMBL" id="AHA27765.1"/>
    </source>
</evidence>
<dbReference type="AlphaFoldDB" id="U6B4E5"/>
<dbReference type="KEGG" id="lar:lam_398"/>
<dbReference type="Proteomes" id="UP000017862">
    <property type="component" value="Chromosome"/>
</dbReference>
<evidence type="ECO:0000313" key="2">
    <source>
        <dbReference type="Proteomes" id="UP000017862"/>
    </source>
</evidence>
<dbReference type="RefSeq" id="WP_007557158.1">
    <property type="nucleotide sequence ID" value="NC_022793.1"/>
</dbReference>
<accession>U6B4E5</accession>
<reference evidence="1 2" key="1">
    <citation type="journal article" date="2014" name="Mol. Plant Microbe Interact.">
        <title>The complete genome sequence of Candidatus Liberibacter americanus, associated with citrus Huanglongbing.</title>
        <authorList>
            <person name="Wulff N.A."/>
            <person name="Zhang S."/>
            <person name="Setubal J.C."/>
            <person name="Almeida N.F."/>
            <person name="Martins E.C."/>
            <person name="Harakava R."/>
            <person name="Kumar D."/>
            <person name="Rangel L.T."/>
            <person name="Foissac X."/>
            <person name="Bove J."/>
            <person name="Gabriel D.W."/>
        </authorList>
    </citation>
    <scope>NUCLEOTIDE SEQUENCE [LARGE SCALE GENOMIC DNA]</scope>
    <source>
        <strain evidence="1 2">Sao Paulo</strain>
    </source>
</reference>
<keyword evidence="2" id="KW-1185">Reference proteome</keyword>
<dbReference type="STRING" id="1261131.lam_398"/>
<dbReference type="EMBL" id="CP006604">
    <property type="protein sequence ID" value="AHA27765.1"/>
    <property type="molecule type" value="Genomic_DNA"/>
</dbReference>